<keyword evidence="8" id="KW-0949">S-adenosyl-L-methionine</keyword>
<keyword evidence="5" id="KW-0963">Cytoplasm</keyword>
<evidence type="ECO:0000256" key="7">
    <source>
        <dbReference type="ARBA" id="ARBA00022679"/>
    </source>
</evidence>
<dbReference type="SUPFAM" id="SSF53335">
    <property type="entry name" value="S-adenosyl-L-methionine-dependent methyltransferases"/>
    <property type="match status" value="1"/>
</dbReference>
<dbReference type="AlphaFoldDB" id="A0A1H3PHI3"/>
<dbReference type="Pfam" id="PF01135">
    <property type="entry name" value="PCMT"/>
    <property type="match status" value="1"/>
</dbReference>
<dbReference type="PANTHER" id="PTHR11579:SF0">
    <property type="entry name" value="PROTEIN-L-ISOASPARTATE(D-ASPARTATE) O-METHYLTRANSFERASE"/>
    <property type="match status" value="1"/>
</dbReference>
<evidence type="ECO:0000256" key="1">
    <source>
        <dbReference type="ARBA" id="ARBA00004496"/>
    </source>
</evidence>
<proteinExistence type="inferred from homology"/>
<dbReference type="GO" id="GO:0005737">
    <property type="term" value="C:cytoplasm"/>
    <property type="evidence" value="ECO:0007669"/>
    <property type="project" value="UniProtKB-SubCell"/>
</dbReference>
<evidence type="ECO:0000313" key="13">
    <source>
        <dbReference type="Proteomes" id="UP000199529"/>
    </source>
</evidence>
<gene>
    <name evidence="12" type="ORF">SAMN05216215_104238</name>
</gene>
<dbReference type="EC" id="2.1.1.77" evidence="3"/>
<dbReference type="STRING" id="418495.SAMN05216215_104238"/>
<accession>A0A1H3PHI3</accession>
<dbReference type="Gene3D" id="3.40.50.150">
    <property type="entry name" value="Vaccinia Virus protein VP39"/>
    <property type="match status" value="1"/>
</dbReference>
<evidence type="ECO:0000256" key="9">
    <source>
        <dbReference type="ARBA" id="ARBA00030757"/>
    </source>
</evidence>
<reference evidence="13" key="1">
    <citation type="submission" date="2016-10" db="EMBL/GenBank/DDBJ databases">
        <authorList>
            <person name="Varghese N."/>
            <person name="Submissions S."/>
        </authorList>
    </citation>
    <scope>NUCLEOTIDE SEQUENCE [LARGE SCALE GENOMIC DNA]</scope>
    <source>
        <strain evidence="13">CGMCC 4.3530</strain>
    </source>
</reference>
<protein>
    <recommendedName>
        <fullName evidence="4">Protein-L-isoaspartate O-methyltransferase</fullName>
        <ecNumber evidence="3">2.1.1.77</ecNumber>
    </recommendedName>
    <alternativeName>
        <fullName evidence="11">L-isoaspartyl protein carboxyl methyltransferase</fullName>
    </alternativeName>
    <alternativeName>
        <fullName evidence="9">Protein L-isoaspartyl methyltransferase</fullName>
    </alternativeName>
    <alternativeName>
        <fullName evidence="10">Protein-beta-aspartate methyltransferase</fullName>
    </alternativeName>
</protein>
<dbReference type="EMBL" id="FNOK01000042">
    <property type="protein sequence ID" value="SDZ00590.1"/>
    <property type="molecule type" value="Genomic_DNA"/>
</dbReference>
<comment type="subcellular location">
    <subcellularLocation>
        <location evidence="1">Cytoplasm</location>
    </subcellularLocation>
</comment>
<dbReference type="Proteomes" id="UP000199529">
    <property type="component" value="Unassembled WGS sequence"/>
</dbReference>
<evidence type="ECO:0000256" key="2">
    <source>
        <dbReference type="ARBA" id="ARBA00005369"/>
    </source>
</evidence>
<dbReference type="InterPro" id="IPR029063">
    <property type="entry name" value="SAM-dependent_MTases_sf"/>
</dbReference>
<dbReference type="OrthoDB" id="5143400at2"/>
<name>A0A1H3PHI3_9PSEU</name>
<keyword evidence="7 12" id="KW-0808">Transferase</keyword>
<evidence type="ECO:0000256" key="5">
    <source>
        <dbReference type="ARBA" id="ARBA00022490"/>
    </source>
</evidence>
<dbReference type="RefSeq" id="WP_093273289.1">
    <property type="nucleotide sequence ID" value="NZ_FNOK01000042.1"/>
</dbReference>
<comment type="similarity">
    <text evidence="2">Belongs to the methyltransferase superfamily. L-isoaspartyl/D-aspartyl protein methyltransferase family.</text>
</comment>
<keyword evidence="6 12" id="KW-0489">Methyltransferase</keyword>
<dbReference type="GO" id="GO:0032259">
    <property type="term" value="P:methylation"/>
    <property type="evidence" value="ECO:0007669"/>
    <property type="project" value="UniProtKB-KW"/>
</dbReference>
<evidence type="ECO:0000256" key="8">
    <source>
        <dbReference type="ARBA" id="ARBA00022691"/>
    </source>
</evidence>
<keyword evidence="13" id="KW-1185">Reference proteome</keyword>
<evidence type="ECO:0000256" key="4">
    <source>
        <dbReference type="ARBA" id="ARBA00013346"/>
    </source>
</evidence>
<dbReference type="CDD" id="cd02440">
    <property type="entry name" value="AdoMet_MTases"/>
    <property type="match status" value="1"/>
</dbReference>
<sequence length="370" mass="40726">MTDWRERITVPRAPFIPPVVWVDDAATGGFSAVSRDDDHVRWHELVEADEPIITQVDDGRTPPGATGLRPSSSCSKPSLVADMLDALDVRLGHRVLEIGGGTGWNAAELATRVGPRGQIVSIEVDPDVAAAERQALRTGGYDVVVITADGLAGHAREAPYDRVIGTAAVRAIPRAWIDQAHPRGVIVTPWGTDYCNGTLLRLDVHDDGSASGRCGTNLAFMRVRGQRRDYLEPGDDELRGADRTTTARSIPEFFEMIAYSRAAFAIGLRVPRCYLTVEELAPDHRRIELHDVSSRSWARVDLLRRNEIFEVHQIGPRRLWEEVDAAYGWWLDSGRPAPDRFGLTVAENGDHSAWLDEPGEASWPLPVAAP</sequence>
<dbReference type="PANTHER" id="PTHR11579">
    <property type="entry name" value="PROTEIN-L-ISOASPARTATE O-METHYLTRANSFERASE"/>
    <property type="match status" value="1"/>
</dbReference>
<evidence type="ECO:0000256" key="11">
    <source>
        <dbReference type="ARBA" id="ARBA00031350"/>
    </source>
</evidence>
<evidence type="ECO:0000313" key="12">
    <source>
        <dbReference type="EMBL" id="SDZ00590.1"/>
    </source>
</evidence>
<dbReference type="InterPro" id="IPR000682">
    <property type="entry name" value="PCMT"/>
</dbReference>
<evidence type="ECO:0000256" key="10">
    <source>
        <dbReference type="ARBA" id="ARBA00031323"/>
    </source>
</evidence>
<evidence type="ECO:0000256" key="6">
    <source>
        <dbReference type="ARBA" id="ARBA00022603"/>
    </source>
</evidence>
<organism evidence="12 13">
    <name type="scientific">Saccharopolyspora shandongensis</name>
    <dbReference type="NCBI Taxonomy" id="418495"/>
    <lineage>
        <taxon>Bacteria</taxon>
        <taxon>Bacillati</taxon>
        <taxon>Actinomycetota</taxon>
        <taxon>Actinomycetes</taxon>
        <taxon>Pseudonocardiales</taxon>
        <taxon>Pseudonocardiaceae</taxon>
        <taxon>Saccharopolyspora</taxon>
    </lineage>
</organism>
<dbReference type="GO" id="GO:0004719">
    <property type="term" value="F:protein-L-isoaspartate (D-aspartate) O-methyltransferase activity"/>
    <property type="evidence" value="ECO:0007669"/>
    <property type="project" value="UniProtKB-EC"/>
</dbReference>
<evidence type="ECO:0000256" key="3">
    <source>
        <dbReference type="ARBA" id="ARBA00011890"/>
    </source>
</evidence>